<dbReference type="InterPro" id="IPR003598">
    <property type="entry name" value="Ig_sub2"/>
</dbReference>
<sequence length="247" mass="28620">MKTWFRLDASRYMRCWYFSVNISRNSERLLMHLSDVSEWQTGPYRCVNTDNQTGEEVSEPLSVNVIYLQNVYLQNVHSWYSYVPNVMWVEEGSTVEVKCSASASQEPMYEWSQEDSDWILPSDTLILKNVQEESEGQYICQARHPNRSSLVKTRSFELRVMKKSAEPVRGDFAFGLSTGDILLYTAIPGFMLTILLFTFLTILIRYRNRQMKKPQISLVDDEKRAPIYKGSLQSVCSTTSDTQPLVM</sequence>
<dbReference type="SUPFAM" id="SSF48726">
    <property type="entry name" value="Immunoglobulin"/>
    <property type="match status" value="1"/>
</dbReference>
<dbReference type="PANTHER" id="PTHR11973:SF23">
    <property type="entry name" value="C-ANSWER"/>
    <property type="match status" value="1"/>
</dbReference>
<dbReference type="Proteomes" id="UP001176940">
    <property type="component" value="Unassembled WGS sequence"/>
</dbReference>
<dbReference type="InterPro" id="IPR013783">
    <property type="entry name" value="Ig-like_fold"/>
</dbReference>
<evidence type="ECO:0000259" key="6">
    <source>
        <dbReference type="PROSITE" id="PS50835"/>
    </source>
</evidence>
<feature type="domain" description="Ig-like" evidence="6">
    <location>
        <begin position="60"/>
        <end position="157"/>
    </location>
</feature>
<evidence type="ECO:0000256" key="4">
    <source>
        <dbReference type="ARBA" id="ARBA00023180"/>
    </source>
</evidence>
<dbReference type="Pfam" id="PF13927">
    <property type="entry name" value="Ig_3"/>
    <property type="match status" value="1"/>
</dbReference>
<dbReference type="InterPro" id="IPR036179">
    <property type="entry name" value="Ig-like_dom_sf"/>
</dbReference>
<organism evidence="7 8">
    <name type="scientific">Ranitomeya imitator</name>
    <name type="common">mimic poison frog</name>
    <dbReference type="NCBI Taxonomy" id="111125"/>
    <lineage>
        <taxon>Eukaryota</taxon>
        <taxon>Metazoa</taxon>
        <taxon>Chordata</taxon>
        <taxon>Craniata</taxon>
        <taxon>Vertebrata</taxon>
        <taxon>Euteleostomi</taxon>
        <taxon>Amphibia</taxon>
        <taxon>Batrachia</taxon>
        <taxon>Anura</taxon>
        <taxon>Neobatrachia</taxon>
        <taxon>Hyloidea</taxon>
        <taxon>Dendrobatidae</taxon>
        <taxon>Dendrobatinae</taxon>
        <taxon>Ranitomeya</taxon>
    </lineage>
</organism>
<accession>A0ABN9L6Q4</accession>
<dbReference type="PROSITE" id="PS50835">
    <property type="entry name" value="IG_LIKE"/>
    <property type="match status" value="1"/>
</dbReference>
<dbReference type="PANTHER" id="PTHR11973">
    <property type="entry name" value="CELL SURFACE GLYCOPROTEIN MUC18-RELATED"/>
    <property type="match status" value="1"/>
</dbReference>
<keyword evidence="2 5" id="KW-0812">Transmembrane</keyword>
<dbReference type="InterPro" id="IPR051116">
    <property type="entry name" value="Surface_Rcpt/Adhesion_Mol"/>
</dbReference>
<proteinExistence type="predicted"/>
<name>A0ABN9L6Q4_9NEOB</name>
<evidence type="ECO:0000313" key="8">
    <source>
        <dbReference type="Proteomes" id="UP001176940"/>
    </source>
</evidence>
<reference evidence="7" key="1">
    <citation type="submission" date="2023-07" db="EMBL/GenBank/DDBJ databases">
        <authorList>
            <person name="Stuckert A."/>
        </authorList>
    </citation>
    <scope>NUCLEOTIDE SEQUENCE</scope>
</reference>
<evidence type="ECO:0000256" key="2">
    <source>
        <dbReference type="ARBA" id="ARBA00022692"/>
    </source>
</evidence>
<keyword evidence="5" id="KW-0472">Membrane</keyword>
<feature type="transmembrane region" description="Helical" evidence="5">
    <location>
        <begin position="181"/>
        <end position="204"/>
    </location>
</feature>
<dbReference type="SMART" id="SM00408">
    <property type="entry name" value="IGc2"/>
    <property type="match status" value="1"/>
</dbReference>
<keyword evidence="3 5" id="KW-1133">Transmembrane helix</keyword>
<dbReference type="Gene3D" id="2.60.40.10">
    <property type="entry name" value="Immunoglobulins"/>
    <property type="match status" value="1"/>
</dbReference>
<keyword evidence="4" id="KW-0325">Glycoprotein</keyword>
<evidence type="ECO:0000313" key="7">
    <source>
        <dbReference type="EMBL" id="CAJ0931658.1"/>
    </source>
</evidence>
<evidence type="ECO:0000256" key="5">
    <source>
        <dbReference type="SAM" id="Phobius"/>
    </source>
</evidence>
<comment type="caution">
    <text evidence="7">The sequence shown here is derived from an EMBL/GenBank/DDBJ whole genome shotgun (WGS) entry which is preliminary data.</text>
</comment>
<keyword evidence="8" id="KW-1185">Reference proteome</keyword>
<gene>
    <name evidence="7" type="ORF">RIMI_LOCUS4796033</name>
</gene>
<evidence type="ECO:0000256" key="1">
    <source>
        <dbReference type="ARBA" id="ARBA00004479"/>
    </source>
</evidence>
<dbReference type="InterPro" id="IPR007110">
    <property type="entry name" value="Ig-like_dom"/>
</dbReference>
<dbReference type="EMBL" id="CAUEEQ010007888">
    <property type="protein sequence ID" value="CAJ0931658.1"/>
    <property type="molecule type" value="Genomic_DNA"/>
</dbReference>
<protein>
    <recommendedName>
        <fullName evidence="6">Ig-like domain-containing protein</fullName>
    </recommendedName>
</protein>
<dbReference type="InterPro" id="IPR003599">
    <property type="entry name" value="Ig_sub"/>
</dbReference>
<dbReference type="SMART" id="SM00409">
    <property type="entry name" value="IG"/>
    <property type="match status" value="1"/>
</dbReference>
<comment type="subcellular location">
    <subcellularLocation>
        <location evidence="1">Membrane</location>
        <topology evidence="1">Single-pass type I membrane protein</topology>
    </subcellularLocation>
</comment>
<evidence type="ECO:0000256" key="3">
    <source>
        <dbReference type="ARBA" id="ARBA00022989"/>
    </source>
</evidence>